<organism evidence="1 2">
    <name type="scientific">Cichlidogyrus casuarinus</name>
    <dbReference type="NCBI Taxonomy" id="1844966"/>
    <lineage>
        <taxon>Eukaryota</taxon>
        <taxon>Metazoa</taxon>
        <taxon>Spiralia</taxon>
        <taxon>Lophotrochozoa</taxon>
        <taxon>Platyhelminthes</taxon>
        <taxon>Monogenea</taxon>
        <taxon>Monopisthocotylea</taxon>
        <taxon>Dactylogyridea</taxon>
        <taxon>Ancyrocephalidae</taxon>
        <taxon>Cichlidogyrus</taxon>
    </lineage>
</organism>
<dbReference type="Proteomes" id="UP001626550">
    <property type="component" value="Unassembled WGS sequence"/>
</dbReference>
<name>A0ABD2PVG5_9PLAT</name>
<feature type="non-terminal residue" evidence="1">
    <location>
        <position position="1"/>
    </location>
</feature>
<gene>
    <name evidence="1" type="ORF">Ciccas_010985</name>
</gene>
<reference evidence="1 2" key="1">
    <citation type="submission" date="2024-11" db="EMBL/GenBank/DDBJ databases">
        <title>Adaptive evolution of stress response genes in parasites aligns with host niche diversity.</title>
        <authorList>
            <person name="Hahn C."/>
            <person name="Resl P."/>
        </authorList>
    </citation>
    <scope>NUCLEOTIDE SEQUENCE [LARGE SCALE GENOMIC DNA]</scope>
    <source>
        <strain evidence="1">EGGRZ-B1_66</strain>
        <tissue evidence="1">Body</tissue>
    </source>
</reference>
<protein>
    <submittedName>
        <fullName evidence="1">Uncharacterized protein</fullName>
    </submittedName>
</protein>
<evidence type="ECO:0000313" key="1">
    <source>
        <dbReference type="EMBL" id="KAL3310451.1"/>
    </source>
</evidence>
<sequence>SPDAFRTSSTARLSGSFLTLSRLMVHPYSSSQEGAQALRSIPTLIQPTIYFPVEQASYQDFEIRRRIDYWSSHSES</sequence>
<accession>A0ABD2PVG5</accession>
<evidence type="ECO:0000313" key="2">
    <source>
        <dbReference type="Proteomes" id="UP001626550"/>
    </source>
</evidence>
<comment type="caution">
    <text evidence="1">The sequence shown here is derived from an EMBL/GenBank/DDBJ whole genome shotgun (WGS) entry which is preliminary data.</text>
</comment>
<keyword evidence="2" id="KW-1185">Reference proteome</keyword>
<dbReference type="AlphaFoldDB" id="A0ABD2PVG5"/>
<dbReference type="EMBL" id="JBJKFK010002945">
    <property type="protein sequence ID" value="KAL3310451.1"/>
    <property type="molecule type" value="Genomic_DNA"/>
</dbReference>
<proteinExistence type="predicted"/>